<dbReference type="GO" id="GO:0016829">
    <property type="term" value="F:lyase activity"/>
    <property type="evidence" value="ECO:0007669"/>
    <property type="project" value="UniProtKB-KW"/>
</dbReference>
<comment type="caution">
    <text evidence="12">The sequence shown here is derived from an EMBL/GenBank/DDBJ whole genome shotgun (WGS) entry which is preliminary data.</text>
</comment>
<dbReference type="EMBL" id="JABFUD020000017">
    <property type="protein sequence ID" value="KAI5067576.1"/>
    <property type="molecule type" value="Genomic_DNA"/>
</dbReference>
<evidence type="ECO:0000313" key="13">
    <source>
        <dbReference type="Proteomes" id="UP000886520"/>
    </source>
</evidence>
<dbReference type="GO" id="GO:0031408">
    <property type="term" value="P:oxylipin biosynthetic process"/>
    <property type="evidence" value="ECO:0007669"/>
    <property type="project" value="UniProtKB-KW"/>
</dbReference>
<evidence type="ECO:0000256" key="10">
    <source>
        <dbReference type="ARBA" id="ARBA00023239"/>
    </source>
</evidence>
<evidence type="ECO:0000256" key="1">
    <source>
        <dbReference type="ARBA" id="ARBA00010617"/>
    </source>
</evidence>
<keyword evidence="10" id="KW-0456">Lyase</keyword>
<evidence type="ECO:0000256" key="3">
    <source>
        <dbReference type="ARBA" id="ARBA00022617"/>
    </source>
</evidence>
<evidence type="ECO:0000256" key="11">
    <source>
        <dbReference type="SAM" id="MobiDB-lite"/>
    </source>
</evidence>
<dbReference type="PANTHER" id="PTHR24286">
    <property type="entry name" value="CYTOCHROME P450 26"/>
    <property type="match status" value="1"/>
</dbReference>
<keyword evidence="5" id="KW-0925">Oxylipin biosynthesis</keyword>
<name>A0A9D4UHU0_ADICA</name>
<accession>A0A9D4UHU0</accession>
<comment type="similarity">
    <text evidence="1">Belongs to the cytochrome P450 family.</text>
</comment>
<dbReference type="GO" id="GO:0006633">
    <property type="term" value="P:fatty acid biosynthetic process"/>
    <property type="evidence" value="ECO:0007669"/>
    <property type="project" value="UniProtKB-KW"/>
</dbReference>
<evidence type="ECO:0000256" key="5">
    <source>
        <dbReference type="ARBA" id="ARBA00022767"/>
    </source>
</evidence>
<keyword evidence="3" id="KW-0349">Heme</keyword>
<keyword evidence="9" id="KW-0275">Fatty acid biosynthesis</keyword>
<evidence type="ECO:0000256" key="9">
    <source>
        <dbReference type="ARBA" id="ARBA00023160"/>
    </source>
</evidence>
<dbReference type="CDD" id="cd11071">
    <property type="entry name" value="CYP74"/>
    <property type="match status" value="1"/>
</dbReference>
<evidence type="ECO:0000256" key="4">
    <source>
        <dbReference type="ARBA" id="ARBA00022723"/>
    </source>
</evidence>
<keyword evidence="6" id="KW-0276">Fatty acid metabolism</keyword>
<dbReference type="InterPro" id="IPR001128">
    <property type="entry name" value="Cyt_P450"/>
</dbReference>
<keyword evidence="4" id="KW-0479">Metal-binding</keyword>
<dbReference type="AlphaFoldDB" id="A0A9D4UHU0"/>
<evidence type="ECO:0000256" key="6">
    <source>
        <dbReference type="ARBA" id="ARBA00022832"/>
    </source>
</evidence>
<dbReference type="Gene3D" id="1.10.630.10">
    <property type="entry name" value="Cytochrome P450"/>
    <property type="match status" value="1"/>
</dbReference>
<dbReference type="PANTHER" id="PTHR24286:SF255">
    <property type="entry name" value="ALLENE OXIDE SYNTHASE, CHLOROPLASTIC"/>
    <property type="match status" value="1"/>
</dbReference>
<dbReference type="GO" id="GO:0004497">
    <property type="term" value="F:monooxygenase activity"/>
    <property type="evidence" value="ECO:0007669"/>
    <property type="project" value="InterPro"/>
</dbReference>
<dbReference type="FunFam" id="1.10.630.10:FF:000024">
    <property type="entry name" value="Allene oxide synthase, chloroplastic"/>
    <property type="match status" value="1"/>
</dbReference>
<dbReference type="GO" id="GO:0016125">
    <property type="term" value="P:sterol metabolic process"/>
    <property type="evidence" value="ECO:0007669"/>
    <property type="project" value="TreeGrafter"/>
</dbReference>
<proteinExistence type="inferred from homology"/>
<feature type="region of interest" description="Disordered" evidence="11">
    <location>
        <begin position="1"/>
        <end position="22"/>
    </location>
</feature>
<evidence type="ECO:0000256" key="7">
    <source>
        <dbReference type="ARBA" id="ARBA00023004"/>
    </source>
</evidence>
<dbReference type="GO" id="GO:0005506">
    <property type="term" value="F:iron ion binding"/>
    <property type="evidence" value="ECO:0007669"/>
    <property type="project" value="InterPro"/>
</dbReference>
<evidence type="ECO:0000256" key="2">
    <source>
        <dbReference type="ARBA" id="ARBA00022516"/>
    </source>
</evidence>
<dbReference type="SUPFAM" id="SSF48264">
    <property type="entry name" value="Cytochrome P450"/>
    <property type="match status" value="1"/>
</dbReference>
<organism evidence="12 13">
    <name type="scientific">Adiantum capillus-veneris</name>
    <name type="common">Maidenhair fern</name>
    <dbReference type="NCBI Taxonomy" id="13818"/>
    <lineage>
        <taxon>Eukaryota</taxon>
        <taxon>Viridiplantae</taxon>
        <taxon>Streptophyta</taxon>
        <taxon>Embryophyta</taxon>
        <taxon>Tracheophyta</taxon>
        <taxon>Polypodiopsida</taxon>
        <taxon>Polypodiidae</taxon>
        <taxon>Polypodiales</taxon>
        <taxon>Pteridineae</taxon>
        <taxon>Pteridaceae</taxon>
        <taxon>Vittarioideae</taxon>
        <taxon>Adiantum</taxon>
    </lineage>
</organism>
<reference evidence="12" key="1">
    <citation type="submission" date="2021-01" db="EMBL/GenBank/DDBJ databases">
        <title>Adiantum capillus-veneris genome.</title>
        <authorList>
            <person name="Fang Y."/>
            <person name="Liao Q."/>
        </authorList>
    </citation>
    <scope>NUCLEOTIDE SEQUENCE</scope>
    <source>
        <strain evidence="12">H3</strain>
        <tissue evidence="12">Leaf</tissue>
    </source>
</reference>
<dbReference type="Pfam" id="PF00067">
    <property type="entry name" value="p450"/>
    <property type="match status" value="1"/>
</dbReference>
<keyword evidence="2" id="KW-0444">Lipid biosynthesis</keyword>
<keyword evidence="13" id="KW-1185">Reference proteome</keyword>
<dbReference type="Proteomes" id="UP000886520">
    <property type="component" value="Chromosome 17"/>
</dbReference>
<protein>
    <submittedName>
        <fullName evidence="12">Uncharacterized protein</fullName>
    </submittedName>
</protein>
<feature type="compositionally biased region" description="Pro residues" evidence="11">
    <location>
        <begin position="1"/>
        <end position="19"/>
    </location>
</feature>
<dbReference type="InterPro" id="IPR036396">
    <property type="entry name" value="Cyt_P450_sf"/>
</dbReference>
<keyword evidence="8" id="KW-0443">Lipid metabolism</keyword>
<dbReference type="GO" id="GO:0016705">
    <property type="term" value="F:oxidoreductase activity, acting on paired donors, with incorporation or reduction of molecular oxygen"/>
    <property type="evidence" value="ECO:0007669"/>
    <property type="project" value="InterPro"/>
</dbReference>
<dbReference type="OrthoDB" id="2789670at2759"/>
<gene>
    <name evidence="12" type="ORF">GOP47_0018104</name>
</gene>
<evidence type="ECO:0000256" key="8">
    <source>
        <dbReference type="ARBA" id="ARBA00023098"/>
    </source>
</evidence>
<evidence type="ECO:0000313" key="12">
    <source>
        <dbReference type="EMBL" id="KAI5067576.1"/>
    </source>
</evidence>
<keyword evidence="7" id="KW-0408">Iron</keyword>
<dbReference type="GO" id="GO:0020037">
    <property type="term" value="F:heme binding"/>
    <property type="evidence" value="ECO:0007669"/>
    <property type="project" value="InterPro"/>
</dbReference>
<sequence>MAATPPPASTHAPVPAPPPDVEKQLPLRDIPGGYGLPVLGAIKDRLDFFWFQGEKEYWASRRKKFKSTVFRTHVPPSPPAFAANRVIMLLDQKSFPVLFDMDKVEKKDVLLANYMPRTSFYGGIRPCVYLDPSEERHTKLKSFIMSVLKAKASRWIPETHRATMEIFASWEAKLAAKPEGFEISSETGQVALNVLIRTLFGADPSADGLTPTAFSAWLGPQLVPIASVGLPHLLEELILHNFRIPFLLVAIFYKRIESFCRKHGGELLDEAEKQFGIEKEDALHNIIFFTGFNAFGGLNILLPWIVSYVGRESEEVKAEMAREVREAVRAEGGTMSVGALRRMPLVRSAVFEVLRMEPPVPYQYGVAKVDMVIESHEARFEVKKGDVLGGCQPVAVRDPIIFGESAETFKVWRFVGEEGETMVKHVLWGNGPADGEPSVANKQCAANQLVPLLAQAFLASLFLRYDSFSALPPLVRGNSVTHTLASLTPRPAV</sequence>